<dbReference type="AlphaFoldDB" id="F2UVR2"/>
<protein>
    <submittedName>
        <fullName evidence="2">Uncharacterized protein</fullName>
    </submittedName>
</protein>
<dbReference type="Proteomes" id="UP000004668">
    <property type="component" value="Unassembled WGS sequence"/>
</dbReference>
<evidence type="ECO:0000256" key="1">
    <source>
        <dbReference type="SAM" id="Phobius"/>
    </source>
</evidence>
<organism evidence="2 3">
    <name type="scientific">Actinomyces viscosus C505</name>
    <dbReference type="NCBI Taxonomy" id="562973"/>
    <lineage>
        <taxon>Bacteria</taxon>
        <taxon>Bacillati</taxon>
        <taxon>Actinomycetota</taxon>
        <taxon>Actinomycetes</taxon>
        <taxon>Actinomycetales</taxon>
        <taxon>Actinomycetaceae</taxon>
        <taxon>Actinomyces</taxon>
    </lineage>
</organism>
<sequence length="239" mass="26205">MVLRRHGRFFLPILVLALVVAVAGRVGSGQMVAQMHALGVMLLSFGASLYALDYLVRHVALCSERIFFLSPLPRWKMAGLHGCVLWSFLMVLYAVVSLPDSGRGETSWSAVLLGLIAKGVALACGMLMMLIGASAGKRVAGPGMARSVSWGMFVFMQILAFATLYFSLVRRFTDHWVVGAVTGDDFSYYYLGMIPLQGQYVVDPEYRMLQLVCANGVLLALLVGVCLLIGRTRQNYLEK</sequence>
<feature type="transmembrane region" description="Helical" evidence="1">
    <location>
        <begin position="148"/>
        <end position="168"/>
    </location>
</feature>
<proteinExistence type="predicted"/>
<name>F2UVR2_ACTVI</name>
<reference evidence="3" key="1">
    <citation type="submission" date="2010-02" db="EMBL/GenBank/DDBJ databases">
        <title>The Genome Sequence of Prevotella oris strain C735.</title>
        <authorList>
            <consortium name="The Broad Institute Genome Sequencing Platform"/>
            <person name="Ward D."/>
            <person name="Feldgarden M."/>
            <person name="Earl A."/>
            <person name="Young S.K."/>
            <person name="Zeng Q."/>
            <person name="Koehrsen M."/>
            <person name="Alvarado L."/>
            <person name="Berlin A."/>
            <person name="Bochicchio J."/>
            <person name="Borenstein D."/>
            <person name="Chapman S.B."/>
            <person name="Chen Z."/>
            <person name="Engels R."/>
            <person name="Freedman E."/>
            <person name="Gellesch M."/>
            <person name="Goldberg J."/>
            <person name="Griggs A."/>
            <person name="Gujja S."/>
            <person name="Heilman E."/>
            <person name="Heiman D."/>
            <person name="Hepburn T."/>
            <person name="Howarth C."/>
            <person name="Jen D."/>
            <person name="Larson L."/>
            <person name="Mehta T."/>
            <person name="Park D."/>
            <person name="Pearson M."/>
            <person name="Roberts A."/>
            <person name="Saif S."/>
            <person name="Shea T."/>
            <person name="Shenoy N."/>
            <person name="Sisk P."/>
            <person name="Stolte C."/>
            <person name="Sykes S."/>
            <person name="Thomson T."/>
            <person name="Walk T."/>
            <person name="White J."/>
            <person name="Yandava C."/>
            <person name="Sibley C.D."/>
            <person name="Field T.R."/>
            <person name="Grinwis M."/>
            <person name="Eshaghurshan C.S."/>
            <person name="Surette M.G."/>
            <person name="Haas B."/>
            <person name="Nusbaum C."/>
            <person name="Birren B."/>
        </authorList>
    </citation>
    <scope>NUCLEOTIDE SEQUENCE [LARGE SCALE GENOMIC DNA]</scope>
    <source>
        <strain evidence="3">C505</strain>
    </source>
</reference>
<dbReference type="HOGENOM" id="CLU_1159176_0_0_11"/>
<keyword evidence="1" id="KW-1133">Transmembrane helix</keyword>
<feature type="transmembrane region" description="Helical" evidence="1">
    <location>
        <begin position="208"/>
        <end position="230"/>
    </location>
</feature>
<reference evidence="2 3" key="2">
    <citation type="submission" date="2011-10" db="EMBL/GenBank/DDBJ databases">
        <title>The Genome Sequence of Actinomyces viscosus C505.</title>
        <authorList>
            <consortium name="The Broad Institute Genome Sequencing Platform"/>
            <consortium name="The Broad Institute Genome Sequencing Center for Infectious Disease"/>
            <person name="Earl A."/>
            <person name="Ward D."/>
            <person name="Feldgarden M."/>
            <person name="Gevers D."/>
            <person name="Sibley C.D."/>
            <person name="Field T.R."/>
            <person name="Grinwis M."/>
            <person name="Eshaghurshan C.S."/>
            <person name="Surette M.G."/>
            <person name="Young S.K."/>
            <person name="Zeng Q."/>
            <person name="Gargeya S."/>
            <person name="Fitzgerald M."/>
            <person name="Haas B."/>
            <person name="Abouelleil A."/>
            <person name="Alvarado L."/>
            <person name="Arachchi H.M."/>
            <person name="Berlin A."/>
            <person name="Brown A."/>
            <person name="Chapman S.B."/>
            <person name="Chen Z."/>
            <person name="Dunbar C."/>
            <person name="Freedman E."/>
            <person name="Gearin G."/>
            <person name="Goldberg J."/>
            <person name="Griggs A."/>
            <person name="Gujja S."/>
            <person name="Heiman D."/>
            <person name="Howarth C."/>
            <person name="Larson L."/>
            <person name="Lui A."/>
            <person name="MacDonald P.J.P."/>
            <person name="Montmayeur A."/>
            <person name="Murphy C."/>
            <person name="Neiman D."/>
            <person name="Pearson M."/>
            <person name="Priest M."/>
            <person name="Roberts A."/>
            <person name="Saif S."/>
            <person name="Shea T."/>
            <person name="Shenoy N."/>
            <person name="Sisk P."/>
            <person name="Stolte C."/>
            <person name="Sykes S."/>
            <person name="Wortman J."/>
            <person name="Nusbaum C."/>
            <person name="Birren B."/>
        </authorList>
    </citation>
    <scope>NUCLEOTIDE SEQUENCE [LARGE SCALE GENOMIC DNA]</scope>
    <source>
        <strain evidence="2 3">C505</strain>
    </source>
</reference>
<comment type="caution">
    <text evidence="2">The sequence shown here is derived from an EMBL/GenBank/DDBJ whole genome shotgun (WGS) entry which is preliminary data.</text>
</comment>
<feature type="transmembrane region" description="Helical" evidence="1">
    <location>
        <begin position="108"/>
        <end position="136"/>
    </location>
</feature>
<dbReference type="EMBL" id="ACRE02000021">
    <property type="protein sequence ID" value="EGE39165.1"/>
    <property type="molecule type" value="Genomic_DNA"/>
</dbReference>
<keyword evidence="1" id="KW-0472">Membrane</keyword>
<feature type="transmembrane region" description="Helical" evidence="1">
    <location>
        <begin position="77"/>
        <end position="96"/>
    </location>
</feature>
<dbReference type="eggNOG" id="ENOG5031Z8M">
    <property type="taxonomic scope" value="Bacteria"/>
</dbReference>
<keyword evidence="1" id="KW-0812">Transmembrane</keyword>
<evidence type="ECO:0000313" key="2">
    <source>
        <dbReference type="EMBL" id="EGE39165.1"/>
    </source>
</evidence>
<evidence type="ECO:0000313" key="3">
    <source>
        <dbReference type="Proteomes" id="UP000004668"/>
    </source>
</evidence>
<accession>F2UVR2</accession>
<gene>
    <name evidence="2" type="ORF">HMPREF0059_00513</name>
</gene>